<reference evidence="3 5" key="1">
    <citation type="submission" date="2018-08" db="EMBL/GenBank/DDBJ databases">
        <title>A genome reference for cultivated species of the human gut microbiota.</title>
        <authorList>
            <person name="Zou Y."/>
            <person name="Xue W."/>
            <person name="Luo G."/>
        </authorList>
    </citation>
    <scope>NUCLEOTIDE SEQUENCE [LARGE SCALE GENOMIC DNA]</scope>
    <source>
        <strain evidence="3 5">AF26-4BH</strain>
        <strain evidence="2">TF05-5AC</strain>
    </source>
</reference>
<dbReference type="Gene3D" id="3.80.10.10">
    <property type="entry name" value="Ribonuclease Inhibitor"/>
    <property type="match status" value="1"/>
</dbReference>
<dbReference type="GeneID" id="97989829"/>
<evidence type="ECO:0000313" key="2">
    <source>
        <dbReference type="EMBL" id="RGE56417.1"/>
    </source>
</evidence>
<dbReference type="OrthoDB" id="2062971at2"/>
<keyword evidence="4" id="KW-1185">Reference proteome</keyword>
<dbReference type="AlphaFoldDB" id="A0A3E3IPW1"/>
<organism evidence="3 5">
    <name type="scientific">Eisenbergiella massiliensis</name>
    <dbReference type="NCBI Taxonomy" id="1720294"/>
    <lineage>
        <taxon>Bacteria</taxon>
        <taxon>Bacillati</taxon>
        <taxon>Bacillota</taxon>
        <taxon>Clostridia</taxon>
        <taxon>Lachnospirales</taxon>
        <taxon>Lachnospiraceae</taxon>
        <taxon>Eisenbergiella</taxon>
    </lineage>
</organism>
<evidence type="ECO:0000313" key="3">
    <source>
        <dbReference type="EMBL" id="RGE69107.1"/>
    </source>
</evidence>
<dbReference type="EMBL" id="QVLU01000018">
    <property type="protein sequence ID" value="RGE69107.1"/>
    <property type="molecule type" value="Genomic_DNA"/>
</dbReference>
<dbReference type="Proteomes" id="UP000261166">
    <property type="component" value="Unassembled WGS sequence"/>
</dbReference>
<dbReference type="InterPro" id="IPR032675">
    <property type="entry name" value="LRR_dom_sf"/>
</dbReference>
<dbReference type="EMBL" id="QVLV01000025">
    <property type="protein sequence ID" value="RGE56417.1"/>
    <property type="molecule type" value="Genomic_DNA"/>
</dbReference>
<feature type="chain" id="PRO_5038233565" description="Leucine-rich repeat domain-containing protein" evidence="1">
    <location>
        <begin position="24"/>
        <end position="471"/>
    </location>
</feature>
<keyword evidence="1" id="KW-0732">Signal</keyword>
<protein>
    <recommendedName>
        <fullName evidence="6">Leucine-rich repeat domain-containing protein</fullName>
    </recommendedName>
</protein>
<name>A0A3E3IPW1_9FIRM</name>
<feature type="signal peptide" evidence="1">
    <location>
        <begin position="1"/>
        <end position="23"/>
    </location>
</feature>
<evidence type="ECO:0008006" key="6">
    <source>
        <dbReference type="Google" id="ProtNLM"/>
    </source>
</evidence>
<evidence type="ECO:0000313" key="4">
    <source>
        <dbReference type="Proteomes" id="UP000260812"/>
    </source>
</evidence>
<dbReference type="Proteomes" id="UP000260812">
    <property type="component" value="Unassembled WGS sequence"/>
</dbReference>
<sequence>MLLIKLTALIMGMVMSLTGMNNAFPQSSLLPEQGKRPAQAACLPRPRGAAERAALLPVMLVEEPIARPAQTGFDIMQTEAYGFNVSGQWTTGPGPDSIPWGIWFSNSDAVLLVDVRPTVPEKSTFTQNWEDTKKALEQSAEAVLGNNLEAIDFYTKQGNGESTIYVVEFAGSQVDGSWYVTVCYCFGDNYMAEFIGVNPYSAADCREITVGAARSFRELGKAGQREGVKAQGMGQENWPYPYLHNPFAIVAYYMDAEAPHFPSLERSASDYEIKWKDKGIETIVRALLEKDSGPVMSSDLDRYESFYVVGWLGDFYRIGMGDRMMEIPSGGLTIRTLEDLQEFGNLVSLTFEVRDFTDVSPLSGLKKLKYLNLMVSPKLSNLDFLNGMPQLEELMMWGESYPEIKDISVFQGMDSLRSVMIILPGIKDISVFAGLPNLETLWINCHKNVDAAPVIAAGQIESLMINTEEIR</sequence>
<dbReference type="RefSeq" id="WP_117531203.1">
    <property type="nucleotide sequence ID" value="NZ_JBKUNB010000033.1"/>
</dbReference>
<dbReference type="SUPFAM" id="SSF52058">
    <property type="entry name" value="L domain-like"/>
    <property type="match status" value="1"/>
</dbReference>
<comment type="caution">
    <text evidence="3">The sequence shown here is derived from an EMBL/GenBank/DDBJ whole genome shotgun (WGS) entry which is preliminary data.</text>
</comment>
<proteinExistence type="predicted"/>
<evidence type="ECO:0000313" key="5">
    <source>
        <dbReference type="Proteomes" id="UP000261166"/>
    </source>
</evidence>
<gene>
    <name evidence="3" type="ORF">DWY69_18650</name>
    <name evidence="2" type="ORF">DXC51_23970</name>
</gene>
<evidence type="ECO:0000256" key="1">
    <source>
        <dbReference type="SAM" id="SignalP"/>
    </source>
</evidence>
<accession>A0A3E3IPW1</accession>